<sequence>MSDFQELLQTLQMALKTRLMYTAAHPRAKGSMEALTMLIEDWLQDRPTLHVATSGGRMFVDGQPFEGQGIHLTNTGKLLSERQISGIIFSRGIETWEVEELLDLLILKPSRIEELGGAGRIIGDKNLQHIEMGQVQYREVREGEAGSAPDAGPAMRPVTLPAGAQLPVEPAPRTPPAPTLDALQAMIDQWRQEFQKLHGIKAAAMGWQGTGAPGPGPGMPGFGGPGLGAPGFGGPGTAEFGSGGPGPGGIGPGGPGTDGPEHPGPEAGPGGPGPDLAADLDALGKGPMDLSFLAGTLSAVGFGEGFPTAQQMEGLRTALRELPPGTLLSMVAGLDTLPHSPAGLRMAFQALAPEIFGHATASMLAQGAGQGDTWDALKDHLHAILQGSPSFQGLLAALENELRNRGLGLENLHDLVSRMDWETMGIDEQLRLVAEHDHLWKLSHDQRLRFLRKLLDEGRLDTFGTILEEVVRNLTSDDAHRREMAARTLGGVVHWLAVPGIPPECELSLLHGLTAHFGSERLPRTHHITTEALGTALDEMVQRGEPGHAHALLLELDALVMFLASREPWRTDALAWLWERLAQPESLARVMELLHTSNPESLLNELIPYLEKVGMPAAQALVEVLGEEQDRKRRARLMEVIRGLGGLALPAVIASLESPKWFLVRNTLNLMADMGDMAALKPAEACLGHHDVRVRCAAVRTAWKVGGPVAMPALLAAFGKADPDTMLEILFAFGQIRSAAAVPTLGAFATDHRMPEKLRARAAEVLGTIGDPSALPFLEELVRRKGRIFTTAEPTEIRVAACRSLAALGTPVALGSLRALVAKEPRNSDRPLLQQVLEQSLR</sequence>
<reference evidence="3" key="1">
    <citation type="journal article" date="2023" name="Int. J. Syst. Evol. Microbiol.">
        <title>Mesoterricola silvestris gen. nov., sp. nov., Mesoterricola sediminis sp. nov., Geothrix oryzae sp. nov., Geothrix edaphica sp. nov., Geothrix rubra sp. nov., and Geothrix limicola sp. nov., six novel members of Acidobacteriota isolated from soils.</title>
        <authorList>
            <person name="Itoh H."/>
            <person name="Sugisawa Y."/>
            <person name="Mise K."/>
            <person name="Xu Z."/>
            <person name="Kuniyasu M."/>
            <person name="Ushijima N."/>
            <person name="Kawano K."/>
            <person name="Kobayashi E."/>
            <person name="Shiratori Y."/>
            <person name="Masuda Y."/>
            <person name="Senoo K."/>
        </authorList>
    </citation>
    <scope>NUCLEOTIDE SEQUENCE [LARGE SCALE GENOMIC DNA]</scope>
    <source>
        <strain evidence="3">W79</strain>
    </source>
</reference>
<keyword evidence="3" id="KW-1185">Reference proteome</keyword>
<evidence type="ECO:0000313" key="2">
    <source>
        <dbReference type="EMBL" id="BDU72632.1"/>
    </source>
</evidence>
<gene>
    <name evidence="2" type="ORF">METEAL_18060</name>
</gene>
<dbReference type="InterPro" id="IPR016024">
    <property type="entry name" value="ARM-type_fold"/>
</dbReference>
<dbReference type="KEGG" id="msil:METEAL_18060"/>
<dbReference type="RefSeq" id="WP_316415544.1">
    <property type="nucleotide sequence ID" value="NZ_AP027080.1"/>
</dbReference>
<dbReference type="InterPro" id="IPR011989">
    <property type="entry name" value="ARM-like"/>
</dbReference>
<feature type="region of interest" description="Disordered" evidence="1">
    <location>
        <begin position="232"/>
        <end position="276"/>
    </location>
</feature>
<proteinExistence type="predicted"/>
<dbReference type="SUPFAM" id="SSF48371">
    <property type="entry name" value="ARM repeat"/>
    <property type="match status" value="1"/>
</dbReference>
<evidence type="ECO:0008006" key="4">
    <source>
        <dbReference type="Google" id="ProtNLM"/>
    </source>
</evidence>
<dbReference type="SMART" id="SM00567">
    <property type="entry name" value="EZ_HEAT"/>
    <property type="match status" value="4"/>
</dbReference>
<accession>A0AA48GRE2</accession>
<protein>
    <recommendedName>
        <fullName evidence="4">HEAT repeat protein</fullName>
    </recommendedName>
</protein>
<evidence type="ECO:0000313" key="3">
    <source>
        <dbReference type="Proteomes" id="UP001238179"/>
    </source>
</evidence>
<organism evidence="2 3">
    <name type="scientific">Mesoterricola silvestris</name>
    <dbReference type="NCBI Taxonomy" id="2927979"/>
    <lineage>
        <taxon>Bacteria</taxon>
        <taxon>Pseudomonadati</taxon>
        <taxon>Acidobacteriota</taxon>
        <taxon>Holophagae</taxon>
        <taxon>Holophagales</taxon>
        <taxon>Holophagaceae</taxon>
        <taxon>Mesoterricola</taxon>
    </lineage>
</organism>
<dbReference type="AlphaFoldDB" id="A0AA48GRE2"/>
<feature type="compositionally biased region" description="Gly residues" evidence="1">
    <location>
        <begin position="232"/>
        <end position="257"/>
    </location>
</feature>
<dbReference type="InterPro" id="IPR004155">
    <property type="entry name" value="PBS_lyase_HEAT"/>
</dbReference>
<dbReference type="Gene3D" id="1.25.10.10">
    <property type="entry name" value="Leucine-rich Repeat Variant"/>
    <property type="match status" value="1"/>
</dbReference>
<dbReference type="Pfam" id="PF13646">
    <property type="entry name" value="HEAT_2"/>
    <property type="match status" value="1"/>
</dbReference>
<dbReference type="Proteomes" id="UP001238179">
    <property type="component" value="Chromosome"/>
</dbReference>
<name>A0AA48GRE2_9BACT</name>
<dbReference type="EMBL" id="AP027080">
    <property type="protein sequence ID" value="BDU72632.1"/>
    <property type="molecule type" value="Genomic_DNA"/>
</dbReference>
<evidence type="ECO:0000256" key="1">
    <source>
        <dbReference type="SAM" id="MobiDB-lite"/>
    </source>
</evidence>